<evidence type="ECO:0000313" key="6">
    <source>
        <dbReference type="Proteomes" id="UP000682802"/>
    </source>
</evidence>
<accession>A0ABX8H2N0</accession>
<keyword evidence="6" id="KW-1185">Reference proteome</keyword>
<proteinExistence type="predicted"/>
<evidence type="ECO:0000313" key="5">
    <source>
        <dbReference type="EMBL" id="QWG09562.1"/>
    </source>
</evidence>
<feature type="signal peptide" evidence="1">
    <location>
        <begin position="1"/>
        <end position="22"/>
    </location>
</feature>
<dbReference type="InterPro" id="IPR013320">
    <property type="entry name" value="ConA-like_dom_sf"/>
</dbReference>
<dbReference type="SUPFAM" id="SSF49899">
    <property type="entry name" value="Concanavalin A-like lectins/glucanases"/>
    <property type="match status" value="1"/>
</dbReference>
<dbReference type="Gene3D" id="3.40.50.1110">
    <property type="entry name" value="SGNH hydrolase"/>
    <property type="match status" value="1"/>
</dbReference>
<dbReference type="Gene3D" id="2.60.40.1080">
    <property type="match status" value="3"/>
</dbReference>
<feature type="chain" id="PRO_5047034900" evidence="1">
    <location>
        <begin position="23"/>
        <end position="1258"/>
    </location>
</feature>
<name>A0ABX8H2N0_9BACT</name>
<dbReference type="SUPFAM" id="SSF52266">
    <property type="entry name" value="SGNH hydrolase"/>
    <property type="match status" value="1"/>
</dbReference>
<protein>
    <submittedName>
        <fullName evidence="5">Ig-like domain-containing protein</fullName>
    </submittedName>
</protein>
<dbReference type="InterPro" id="IPR036514">
    <property type="entry name" value="SGNH_hydro_sf"/>
</dbReference>
<dbReference type="RefSeq" id="WP_144076233.1">
    <property type="nucleotide sequence ID" value="NZ_CP076129.1"/>
</dbReference>
<evidence type="ECO:0000259" key="3">
    <source>
        <dbReference type="Pfam" id="PF18676"/>
    </source>
</evidence>
<dbReference type="EMBL" id="CP076129">
    <property type="protein sequence ID" value="QWG09562.1"/>
    <property type="molecule type" value="Genomic_DNA"/>
</dbReference>
<gene>
    <name evidence="5" type="ORF">KM029_23425</name>
</gene>
<evidence type="ECO:0000259" key="2">
    <source>
        <dbReference type="Pfam" id="PF02368"/>
    </source>
</evidence>
<dbReference type="Proteomes" id="UP000682802">
    <property type="component" value="Chromosome 2"/>
</dbReference>
<dbReference type="InterPro" id="IPR003343">
    <property type="entry name" value="Big_2"/>
</dbReference>
<dbReference type="InterPro" id="IPR026444">
    <property type="entry name" value="Secre_tail"/>
</dbReference>
<dbReference type="Gene3D" id="2.60.40.3620">
    <property type="match status" value="1"/>
</dbReference>
<sequence length="1258" mass="137607">MKKILQKIVFLAVLITPCFVFGQEETIDQTMYIDFGPNDETNGDETSGEDTNGNYWTNVTNALSSGDPITILNALNEDTGISLQLETTFGKNGKNHGGLKTPEEAKLAELAIATATQDYFFTSGTCGIRLSGFDKDKQYRFTAFGSRGDGVPDRFTEYKFAGLNTEKGELQTSFSFKGNTENVYTTGYIFPDAEGEIYFTVTKVSGLAYLNALKVEEITSDAEFNAVTAMIINPVDLTSPLISRQIPYTIEPANATVNTIEWVVDDETIATIDADGVVHPRTNGTITVTATSNDIGAGLSEEFEIIIANQPENLYLAGSALDDDEDRLFNYSPDVDNFFSNIFYAYVPLKAGESFMLYNINENQEQVAYGVDEEGTLVQDGNPISISETAPYRVKVDFNNQKIEVEKITNWKLVGTQTPGSWASNDGPEIEYKGGSIWQSTVTLKRDENETYDAMLLRMNDNYLMGSLWSDFSELSYKADEDIFGGIRNFPLPDGEYIFTLDLENYTYLVEAPSVDDMGIVFCGSSVCGGFGALEAADGSYTGYAYNYTALLEDRATNGIGKNWNVKNVSIGGDNTIKVNNRWDLDVASAGSKYLVIGLSMGNEGIMSGGQVVFDQFKDNLIGLIQKARDEGMIPVIMSNYANGRYDETDYAFVKEMNLLIHQWDVPSMNLLGALDNGMGQFINNDEDEEKDYERDPAHPNQKGHDEFLYAMVPSLFDALYNEKPLPTRMMNTSLAMHDLSQLNNLNFTPDGTVHSFTNSVYFKTDSEGSLVTFTQGELTGTLAVNADGYIVYTSPTGDQLVGPTVVKDDAWHLLTLTHYYATEATYLYVDKEIQGAVSEQLIPEMFQLNNNSAATSLSFKEWFFYRAGMNKDEIDAIADGMMLKSSLELYAPLNSDVTSEEHVMNYAQSTVEIDIDAEKAAQTIDFGTINNMTYGDAVYTLSATSSQGLPITYATSNENVATIDGQTLTIVGAGDVTITAMQEGANYVAEAINVNQVLTIDKAVLNVSTVSLTSTYGEAIPTFSITYTGFVNNESAADLTAMATASTVATSSADAGEYEVTLSGATADNYTFNYTPSTLTINKAAQEITLFELPESIALSTESFILISISSSSLDVTYSSSDESIVSIDGATATLLKAGKVEITAKQVGNKNYEAASEVTQSITVTSSSDEEPIDEEPTALEDDLLKVNIYPNPTANFFTLDKDVVSIQVYNLNGVLVKSFDGVKEQQYDISSLPRSTYALLIQTLEGVQTQKLLIK</sequence>
<dbReference type="CDD" id="cd00229">
    <property type="entry name" value="SGNH_hydrolase"/>
    <property type="match status" value="1"/>
</dbReference>
<dbReference type="Pfam" id="PF18962">
    <property type="entry name" value="Por_Secre_tail"/>
    <property type="match status" value="1"/>
</dbReference>
<feature type="domain" description="Secretion system C-terminal sorting" evidence="4">
    <location>
        <begin position="1191"/>
        <end position="1257"/>
    </location>
</feature>
<feature type="domain" description="MBG" evidence="3">
    <location>
        <begin position="1007"/>
        <end position="1081"/>
    </location>
</feature>
<evidence type="ECO:0000259" key="4">
    <source>
        <dbReference type="Pfam" id="PF18962"/>
    </source>
</evidence>
<keyword evidence="1" id="KW-0732">Signal</keyword>
<reference evidence="5 6" key="1">
    <citation type="submission" date="2021-05" db="EMBL/GenBank/DDBJ databases">
        <title>Comparative genomic studies on the polysaccharide-degrading batcterial strains of the Flammeovirga genus.</title>
        <authorList>
            <person name="Zewei F."/>
            <person name="Zheng Z."/>
            <person name="Yu L."/>
            <person name="Ruyue G."/>
            <person name="Yanhong M."/>
            <person name="Yuanyuan C."/>
            <person name="Jingyan G."/>
            <person name="Wenjun H."/>
        </authorList>
    </citation>
    <scope>NUCLEOTIDE SEQUENCE [LARGE SCALE GENOMIC DNA]</scope>
    <source>
        <strain evidence="5 6">YS10</strain>
    </source>
</reference>
<organism evidence="5 6">
    <name type="scientific">Flammeovirga kamogawensis</name>
    <dbReference type="NCBI Taxonomy" id="373891"/>
    <lineage>
        <taxon>Bacteria</taxon>
        <taxon>Pseudomonadati</taxon>
        <taxon>Bacteroidota</taxon>
        <taxon>Cytophagia</taxon>
        <taxon>Cytophagales</taxon>
        <taxon>Flammeovirgaceae</taxon>
        <taxon>Flammeovirga</taxon>
    </lineage>
</organism>
<dbReference type="NCBIfam" id="TIGR04183">
    <property type="entry name" value="Por_Secre_tail"/>
    <property type="match status" value="1"/>
</dbReference>
<dbReference type="Pfam" id="PF18676">
    <property type="entry name" value="MBG_2"/>
    <property type="match status" value="1"/>
</dbReference>
<feature type="domain" description="BIG2" evidence="2">
    <location>
        <begin position="249"/>
        <end position="296"/>
    </location>
</feature>
<evidence type="ECO:0000256" key="1">
    <source>
        <dbReference type="SAM" id="SignalP"/>
    </source>
</evidence>
<dbReference type="InterPro" id="IPR041286">
    <property type="entry name" value="MBG_2"/>
</dbReference>
<dbReference type="InterPro" id="IPR008964">
    <property type="entry name" value="Invasin/intimin_cell_adhesion"/>
</dbReference>
<dbReference type="SUPFAM" id="SSF49373">
    <property type="entry name" value="Invasin/intimin cell-adhesion fragments"/>
    <property type="match status" value="3"/>
</dbReference>
<dbReference type="Pfam" id="PF02368">
    <property type="entry name" value="Big_2"/>
    <property type="match status" value="1"/>
</dbReference>